<keyword evidence="3 7" id="KW-0963">Cytoplasm</keyword>
<proteinExistence type="inferred from homology"/>
<accession>A0ABZ3J409</accession>
<dbReference type="SUPFAM" id="SSF55252">
    <property type="entry name" value="C-terminal domain of arginine repressor"/>
    <property type="match status" value="1"/>
</dbReference>
<comment type="similarity">
    <text evidence="2 7">Belongs to the ArgR family.</text>
</comment>
<evidence type="ECO:0000256" key="2">
    <source>
        <dbReference type="ARBA" id="ARBA00008316"/>
    </source>
</evidence>
<organism evidence="11 12">
    <name type="scientific">Sporomusa acidovorans (strain ATCC 49682 / DSM 3132 / Mol)</name>
    <dbReference type="NCBI Taxonomy" id="1123286"/>
    <lineage>
        <taxon>Bacteria</taxon>
        <taxon>Bacillati</taxon>
        <taxon>Bacillota</taxon>
        <taxon>Negativicutes</taxon>
        <taxon>Selenomonadales</taxon>
        <taxon>Sporomusaceae</taxon>
        <taxon>Sporomusa</taxon>
    </lineage>
</organism>
<dbReference type="Proteomes" id="UP000216052">
    <property type="component" value="Chromosome"/>
</dbReference>
<dbReference type="PRINTS" id="PR01467">
    <property type="entry name" value="ARGREPRESSOR"/>
</dbReference>
<keyword evidence="6 7" id="KW-0804">Transcription</keyword>
<sequence>MKTLRHSKIKEIIERYIIETQEELADALSKQGIGVTQATVSRDIKELMLIKVPTGDGRYRYAFPPEQNIVLSQARLERTFQDSIVAIDYSQNIIVLRTLPGTAQAVAYTIDYVKWPEIIGTVAGDDTIFVLVKPAEAVMQVIAKFRSLMGSGMERA</sequence>
<keyword evidence="7" id="KW-0028">Amino-acid biosynthesis</keyword>
<comment type="pathway">
    <text evidence="7">Amino-acid biosynthesis; L-arginine biosynthesis [regulation].</text>
</comment>
<dbReference type="InterPro" id="IPR020899">
    <property type="entry name" value="Arg_repress_C"/>
</dbReference>
<evidence type="ECO:0000256" key="8">
    <source>
        <dbReference type="NCBIfam" id="TIGR01529"/>
    </source>
</evidence>
<dbReference type="Pfam" id="PF02863">
    <property type="entry name" value="Arg_repressor_C"/>
    <property type="match status" value="1"/>
</dbReference>
<evidence type="ECO:0000256" key="6">
    <source>
        <dbReference type="ARBA" id="ARBA00023163"/>
    </source>
</evidence>
<dbReference type="InterPro" id="IPR036251">
    <property type="entry name" value="Arg_repress_C_sf"/>
</dbReference>
<dbReference type="InterPro" id="IPR036388">
    <property type="entry name" value="WH-like_DNA-bd_sf"/>
</dbReference>
<dbReference type="InterPro" id="IPR001669">
    <property type="entry name" value="Arg_repress"/>
</dbReference>
<evidence type="ECO:0000256" key="3">
    <source>
        <dbReference type="ARBA" id="ARBA00022490"/>
    </source>
</evidence>
<dbReference type="EMBL" id="CP155571">
    <property type="protein sequence ID" value="XFO72861.1"/>
    <property type="molecule type" value="Genomic_DNA"/>
</dbReference>
<reference evidence="11" key="1">
    <citation type="submission" date="2024-05" db="EMBL/GenBank/DDBJ databases">
        <title>Isolation and characterization of Sporomusa carbonis sp. nov., a carboxydotrophic hydrogenogen in the genus of Sporomusa isolated from a charcoal burning pile.</title>
        <authorList>
            <person name="Boeer T."/>
            <person name="Rosenbaum F."/>
            <person name="Eysell L."/>
            <person name="Mueller V."/>
            <person name="Daniel R."/>
            <person name="Poehlein A."/>
        </authorList>
    </citation>
    <scope>NUCLEOTIDE SEQUENCE [LARGE SCALE GENOMIC DNA]</scope>
    <source>
        <strain evidence="11">DSM 3132</strain>
    </source>
</reference>
<keyword evidence="4 7" id="KW-0805">Transcription regulation</keyword>
<evidence type="ECO:0000256" key="4">
    <source>
        <dbReference type="ARBA" id="ARBA00023015"/>
    </source>
</evidence>
<dbReference type="NCBIfam" id="TIGR01529">
    <property type="entry name" value="argR_whole"/>
    <property type="match status" value="1"/>
</dbReference>
<dbReference type="RefSeq" id="WP_093791247.1">
    <property type="nucleotide sequence ID" value="NZ_CP155571.1"/>
</dbReference>
<keyword evidence="7" id="KW-0055">Arginine biosynthesis</keyword>
<dbReference type="PANTHER" id="PTHR34471:SF1">
    <property type="entry name" value="ARGININE REPRESSOR"/>
    <property type="match status" value="1"/>
</dbReference>
<name>A0ABZ3J409_SPOA4</name>
<evidence type="ECO:0000313" key="12">
    <source>
        <dbReference type="Proteomes" id="UP000216052"/>
    </source>
</evidence>
<gene>
    <name evidence="11" type="primary">argR_1</name>
    <name evidence="7" type="synonym">argR</name>
    <name evidence="11" type="ORF">SPACI_029150</name>
</gene>
<dbReference type="InterPro" id="IPR020900">
    <property type="entry name" value="Arg_repress_DNA-bd"/>
</dbReference>
<evidence type="ECO:0000259" key="10">
    <source>
        <dbReference type="Pfam" id="PF02863"/>
    </source>
</evidence>
<evidence type="ECO:0000256" key="7">
    <source>
        <dbReference type="HAMAP-Rule" id="MF_00173"/>
    </source>
</evidence>
<feature type="domain" description="Arginine repressor DNA-binding" evidence="9">
    <location>
        <begin position="2"/>
        <end position="68"/>
    </location>
</feature>
<protein>
    <recommendedName>
        <fullName evidence="7 8">Arginine repressor</fullName>
    </recommendedName>
</protein>
<dbReference type="Pfam" id="PF01316">
    <property type="entry name" value="Arg_repressor"/>
    <property type="match status" value="1"/>
</dbReference>
<keyword evidence="12" id="KW-1185">Reference proteome</keyword>
<evidence type="ECO:0000313" key="11">
    <source>
        <dbReference type="EMBL" id="XFO72861.1"/>
    </source>
</evidence>
<feature type="domain" description="Arginine repressor C-terminal" evidence="10">
    <location>
        <begin position="80"/>
        <end position="146"/>
    </location>
</feature>
<dbReference type="SUPFAM" id="SSF46785">
    <property type="entry name" value="Winged helix' DNA-binding domain"/>
    <property type="match status" value="1"/>
</dbReference>
<comment type="subcellular location">
    <subcellularLocation>
        <location evidence="1 7">Cytoplasm</location>
    </subcellularLocation>
</comment>
<dbReference type="Gene3D" id="1.10.10.10">
    <property type="entry name" value="Winged helix-like DNA-binding domain superfamily/Winged helix DNA-binding domain"/>
    <property type="match status" value="1"/>
</dbReference>
<evidence type="ECO:0000259" key="9">
    <source>
        <dbReference type="Pfam" id="PF01316"/>
    </source>
</evidence>
<evidence type="ECO:0000256" key="1">
    <source>
        <dbReference type="ARBA" id="ARBA00004496"/>
    </source>
</evidence>
<comment type="function">
    <text evidence="7">Regulates arginine biosynthesis genes.</text>
</comment>
<dbReference type="Gene3D" id="3.30.1360.40">
    <property type="match status" value="1"/>
</dbReference>
<dbReference type="InterPro" id="IPR036390">
    <property type="entry name" value="WH_DNA-bd_sf"/>
</dbReference>
<dbReference type="PANTHER" id="PTHR34471">
    <property type="entry name" value="ARGININE REPRESSOR"/>
    <property type="match status" value="1"/>
</dbReference>
<evidence type="ECO:0000256" key="5">
    <source>
        <dbReference type="ARBA" id="ARBA00023125"/>
    </source>
</evidence>
<keyword evidence="5 7" id="KW-0238">DNA-binding</keyword>
<keyword evidence="7" id="KW-0678">Repressor</keyword>
<dbReference type="HAMAP" id="MF_00173">
    <property type="entry name" value="Arg_repressor"/>
    <property type="match status" value="1"/>
</dbReference>